<feature type="transmembrane region" description="Helical" evidence="1">
    <location>
        <begin position="124"/>
        <end position="143"/>
    </location>
</feature>
<organism evidence="2 3">
    <name type="scientific">Aphanomyces euteiches</name>
    <dbReference type="NCBI Taxonomy" id="100861"/>
    <lineage>
        <taxon>Eukaryota</taxon>
        <taxon>Sar</taxon>
        <taxon>Stramenopiles</taxon>
        <taxon>Oomycota</taxon>
        <taxon>Saprolegniomycetes</taxon>
        <taxon>Saprolegniales</taxon>
        <taxon>Verrucalvaceae</taxon>
        <taxon>Aphanomyces</taxon>
    </lineage>
</organism>
<keyword evidence="1" id="KW-1133">Transmembrane helix</keyword>
<protein>
    <submittedName>
        <fullName evidence="2">Uncharacterized protein</fullName>
    </submittedName>
</protein>
<keyword evidence="1" id="KW-0472">Membrane</keyword>
<sequence length="208" mass="22582">MSDGEHEVKQAMPFAIMTVQVQLAISVAASYAAPELVHQVDANRQGQWKVGVFGCCSNLVPNCCMTLFCPCVTLGQTMARVGSSGISYMVIYGVLYLGSLFLLYLDFYLGPDFFDHGEIYDLGLRSILELVIFVISTFVVTAARSAVRSRLNIPGECCGDCICSCCCTCCVIAQMSTQAEAYTPGKCSFGLKDSLPAYQHELSTRLIS</sequence>
<evidence type="ECO:0000313" key="3">
    <source>
        <dbReference type="Proteomes" id="UP000481153"/>
    </source>
</evidence>
<accession>A0A6G0XDD7</accession>
<proteinExistence type="predicted"/>
<dbReference type="EMBL" id="VJMJ01000079">
    <property type="protein sequence ID" value="KAF0738220.1"/>
    <property type="molecule type" value="Genomic_DNA"/>
</dbReference>
<gene>
    <name evidence="2" type="ORF">Ae201684_006195</name>
</gene>
<dbReference type="Pfam" id="PF04749">
    <property type="entry name" value="PLAC8"/>
    <property type="match status" value="1"/>
</dbReference>
<dbReference type="NCBIfam" id="TIGR01571">
    <property type="entry name" value="A_thal_Cys_rich"/>
    <property type="match status" value="1"/>
</dbReference>
<dbReference type="Proteomes" id="UP000481153">
    <property type="component" value="Unassembled WGS sequence"/>
</dbReference>
<dbReference type="VEuPathDB" id="FungiDB:AeMF1_002604"/>
<evidence type="ECO:0000256" key="1">
    <source>
        <dbReference type="SAM" id="Phobius"/>
    </source>
</evidence>
<keyword evidence="3" id="KW-1185">Reference proteome</keyword>
<dbReference type="AlphaFoldDB" id="A0A6G0XDD7"/>
<comment type="caution">
    <text evidence="2">The sequence shown here is derived from an EMBL/GenBank/DDBJ whole genome shotgun (WGS) entry which is preliminary data.</text>
</comment>
<name>A0A6G0XDD7_9STRA</name>
<keyword evidence="1" id="KW-0812">Transmembrane</keyword>
<evidence type="ECO:0000313" key="2">
    <source>
        <dbReference type="EMBL" id="KAF0738220.1"/>
    </source>
</evidence>
<dbReference type="PANTHER" id="PTHR15907">
    <property type="entry name" value="DUF614 FAMILY PROTEIN-RELATED"/>
    <property type="match status" value="1"/>
</dbReference>
<dbReference type="InterPro" id="IPR006461">
    <property type="entry name" value="PLAC_motif_containing"/>
</dbReference>
<feature type="transmembrane region" description="Helical" evidence="1">
    <location>
        <begin position="86"/>
        <end position="104"/>
    </location>
</feature>
<reference evidence="2 3" key="1">
    <citation type="submission" date="2019-07" db="EMBL/GenBank/DDBJ databases">
        <title>Genomics analysis of Aphanomyces spp. identifies a new class of oomycete effector associated with host adaptation.</title>
        <authorList>
            <person name="Gaulin E."/>
        </authorList>
    </citation>
    <scope>NUCLEOTIDE SEQUENCE [LARGE SCALE GENOMIC DNA]</scope>
    <source>
        <strain evidence="2 3">ATCC 201684</strain>
    </source>
</reference>